<keyword evidence="3" id="KW-1185">Reference proteome</keyword>
<dbReference type="Proteomes" id="UP000253426">
    <property type="component" value="Unassembled WGS sequence"/>
</dbReference>
<dbReference type="OrthoDB" id="164654at2"/>
<dbReference type="PANTHER" id="PTHR30383">
    <property type="entry name" value="THIOESTERASE 1/PROTEASE 1/LYSOPHOSPHOLIPASE L1"/>
    <property type="match status" value="1"/>
</dbReference>
<comment type="caution">
    <text evidence="2">The sequence shown here is derived from an EMBL/GenBank/DDBJ whole genome shotgun (WGS) entry which is preliminary data.</text>
</comment>
<dbReference type="GO" id="GO:0016788">
    <property type="term" value="F:hydrolase activity, acting on ester bonds"/>
    <property type="evidence" value="ECO:0007669"/>
    <property type="project" value="UniProtKB-ARBA"/>
</dbReference>
<dbReference type="AlphaFoldDB" id="A0A366HIE6"/>
<dbReference type="Pfam" id="PF13472">
    <property type="entry name" value="Lipase_GDSL_2"/>
    <property type="match status" value="1"/>
</dbReference>
<feature type="domain" description="SGNH hydrolase-type esterase" evidence="1">
    <location>
        <begin position="6"/>
        <end position="199"/>
    </location>
</feature>
<dbReference type="Gene3D" id="3.40.50.1110">
    <property type="entry name" value="SGNH hydrolase"/>
    <property type="match status" value="1"/>
</dbReference>
<dbReference type="InterPro" id="IPR051532">
    <property type="entry name" value="Ester_Hydrolysis_Enzymes"/>
</dbReference>
<dbReference type="InterPro" id="IPR013830">
    <property type="entry name" value="SGNH_hydro"/>
</dbReference>
<name>A0A366HIE6_9BACT</name>
<dbReference type="CDD" id="cd01839">
    <property type="entry name" value="SGNH_arylesterase_like"/>
    <property type="match status" value="1"/>
</dbReference>
<dbReference type="SUPFAM" id="SSF52266">
    <property type="entry name" value="SGNH hydrolase"/>
    <property type="match status" value="1"/>
</dbReference>
<accession>A0A366HIE6</accession>
<gene>
    <name evidence="2" type="ORF">DES53_106246</name>
</gene>
<dbReference type="EMBL" id="QNRR01000006">
    <property type="protein sequence ID" value="RBP42537.1"/>
    <property type="molecule type" value="Genomic_DNA"/>
</dbReference>
<reference evidence="2 3" key="1">
    <citation type="submission" date="2018-06" db="EMBL/GenBank/DDBJ databases">
        <title>Genomic Encyclopedia of Type Strains, Phase IV (KMG-IV): sequencing the most valuable type-strain genomes for metagenomic binning, comparative biology and taxonomic classification.</title>
        <authorList>
            <person name="Goeker M."/>
        </authorList>
    </citation>
    <scope>NUCLEOTIDE SEQUENCE [LARGE SCALE GENOMIC DNA]</scope>
    <source>
        <strain evidence="2 3">DSM 25532</strain>
    </source>
</reference>
<protein>
    <submittedName>
        <fullName evidence="2">Lysophospholipase L1-like esterase</fullName>
    </submittedName>
</protein>
<evidence type="ECO:0000313" key="3">
    <source>
        <dbReference type="Proteomes" id="UP000253426"/>
    </source>
</evidence>
<evidence type="ECO:0000259" key="1">
    <source>
        <dbReference type="Pfam" id="PF13472"/>
    </source>
</evidence>
<dbReference type="RefSeq" id="WP_113959658.1">
    <property type="nucleotide sequence ID" value="NZ_QNRR01000006.1"/>
</dbReference>
<dbReference type="PANTHER" id="PTHR30383:SF29">
    <property type="entry name" value="SGNH HYDROLASE-TYPE ESTERASE DOMAIN-CONTAINING PROTEIN"/>
    <property type="match status" value="1"/>
</dbReference>
<sequence>MKTILCYGDSNTWGYDPVASAGTPYAIRHPHDVRWTGVLARELGEGHRVIEEGMNGRTTVLDDPVIQHRNGRAYLPACLESHKPIDLVVLMLGTNDLKVMYNLPPSEIAAGAGQLVKLIKQSESGPKAGAPRILLVSPALVGDFSRVPDIAEKFVDAMEKTRRFPVLYEAIAQQHGCAFLNIQPHAKASDWDGLHFEADQHTSIGLAMASAVRRVLG</sequence>
<evidence type="ECO:0000313" key="2">
    <source>
        <dbReference type="EMBL" id="RBP42537.1"/>
    </source>
</evidence>
<proteinExistence type="predicted"/>
<dbReference type="InterPro" id="IPR036514">
    <property type="entry name" value="SGNH_hydro_sf"/>
</dbReference>
<organism evidence="2 3">
    <name type="scientific">Roseimicrobium gellanilyticum</name>
    <dbReference type="NCBI Taxonomy" id="748857"/>
    <lineage>
        <taxon>Bacteria</taxon>
        <taxon>Pseudomonadati</taxon>
        <taxon>Verrucomicrobiota</taxon>
        <taxon>Verrucomicrobiia</taxon>
        <taxon>Verrucomicrobiales</taxon>
        <taxon>Verrucomicrobiaceae</taxon>
        <taxon>Roseimicrobium</taxon>
    </lineage>
</organism>